<dbReference type="PROSITE" id="PS51296">
    <property type="entry name" value="RIESKE"/>
    <property type="match status" value="1"/>
</dbReference>
<dbReference type="InterPro" id="IPR017941">
    <property type="entry name" value="Rieske_2Fe-2S"/>
</dbReference>
<dbReference type="CDD" id="cd03467">
    <property type="entry name" value="Rieske"/>
    <property type="match status" value="1"/>
</dbReference>
<protein>
    <recommendedName>
        <fullName evidence="6">Rieske domain-containing protein</fullName>
    </recommendedName>
</protein>
<name>A0A250XKE0_9CHLO</name>
<evidence type="ECO:0000256" key="3">
    <source>
        <dbReference type="ARBA" id="ARBA00023004"/>
    </source>
</evidence>
<organism evidence="7 8">
    <name type="scientific">Chlamydomonas eustigma</name>
    <dbReference type="NCBI Taxonomy" id="1157962"/>
    <lineage>
        <taxon>Eukaryota</taxon>
        <taxon>Viridiplantae</taxon>
        <taxon>Chlorophyta</taxon>
        <taxon>core chlorophytes</taxon>
        <taxon>Chlorophyceae</taxon>
        <taxon>CS clade</taxon>
        <taxon>Chlamydomonadales</taxon>
        <taxon>Chlamydomonadaceae</taxon>
        <taxon>Chlamydomonas</taxon>
    </lineage>
</organism>
<accession>A0A250XKE0</accession>
<dbReference type="InterPro" id="IPR054716">
    <property type="entry name" value="Sol_Rieske_ferrdox_dom"/>
</dbReference>
<evidence type="ECO:0000313" key="7">
    <source>
        <dbReference type="EMBL" id="GAX83392.1"/>
    </source>
</evidence>
<dbReference type="Pfam" id="PF22543">
    <property type="entry name" value="Rieske_4"/>
    <property type="match status" value="1"/>
</dbReference>
<dbReference type="SUPFAM" id="SSF50022">
    <property type="entry name" value="ISP domain"/>
    <property type="match status" value="1"/>
</dbReference>
<comment type="caution">
    <text evidence="7">The sequence shown here is derived from an EMBL/GenBank/DDBJ whole genome shotgun (WGS) entry which is preliminary data.</text>
</comment>
<reference evidence="7 8" key="1">
    <citation type="submission" date="2017-08" db="EMBL/GenBank/DDBJ databases">
        <title>Acidophilic green algal genome provides insights into adaptation to an acidic environment.</title>
        <authorList>
            <person name="Hirooka S."/>
            <person name="Hirose Y."/>
            <person name="Kanesaki Y."/>
            <person name="Higuchi S."/>
            <person name="Fujiwara T."/>
            <person name="Onuma R."/>
            <person name="Era A."/>
            <person name="Ohbayashi R."/>
            <person name="Uzuka A."/>
            <person name="Nozaki H."/>
            <person name="Yoshikawa H."/>
            <person name="Miyagishima S.Y."/>
        </authorList>
    </citation>
    <scope>NUCLEOTIDE SEQUENCE [LARGE SCALE GENOMIC DNA]</scope>
    <source>
        <strain evidence="7 8">NIES-2499</strain>
    </source>
</reference>
<dbReference type="AlphaFoldDB" id="A0A250XKE0"/>
<dbReference type="GO" id="GO:0046872">
    <property type="term" value="F:metal ion binding"/>
    <property type="evidence" value="ECO:0007669"/>
    <property type="project" value="UniProtKB-KW"/>
</dbReference>
<dbReference type="OrthoDB" id="426882at2759"/>
<dbReference type="InterPro" id="IPR036922">
    <property type="entry name" value="Rieske_2Fe-2S_sf"/>
</dbReference>
<keyword evidence="2" id="KW-0479">Metal-binding</keyword>
<evidence type="ECO:0000259" key="6">
    <source>
        <dbReference type="PROSITE" id="PS51296"/>
    </source>
</evidence>
<dbReference type="PANTHER" id="PTHR21496:SF0">
    <property type="entry name" value="RIESKE DOMAIN-CONTAINING PROTEIN"/>
    <property type="match status" value="1"/>
</dbReference>
<dbReference type="EMBL" id="BEGY01000098">
    <property type="protein sequence ID" value="GAX83392.1"/>
    <property type="molecule type" value="Genomic_DNA"/>
</dbReference>
<keyword evidence="1" id="KW-0001">2Fe-2S</keyword>
<evidence type="ECO:0000313" key="8">
    <source>
        <dbReference type="Proteomes" id="UP000232323"/>
    </source>
</evidence>
<feature type="domain" description="Rieske" evidence="6">
    <location>
        <begin position="13"/>
        <end position="128"/>
    </location>
</feature>
<comment type="cofactor">
    <cofactor evidence="5">
        <name>[2Fe-2S] cluster</name>
        <dbReference type="ChEBI" id="CHEBI:190135"/>
    </cofactor>
</comment>
<dbReference type="PANTHER" id="PTHR21496">
    <property type="entry name" value="FERREDOXIN-RELATED"/>
    <property type="match status" value="1"/>
</dbReference>
<evidence type="ECO:0000256" key="4">
    <source>
        <dbReference type="ARBA" id="ARBA00023014"/>
    </source>
</evidence>
<proteinExistence type="predicted"/>
<evidence type="ECO:0000256" key="1">
    <source>
        <dbReference type="ARBA" id="ARBA00022714"/>
    </source>
</evidence>
<evidence type="ECO:0000256" key="2">
    <source>
        <dbReference type="ARBA" id="ARBA00022723"/>
    </source>
</evidence>
<keyword evidence="8" id="KW-1185">Reference proteome</keyword>
<dbReference type="Proteomes" id="UP000232323">
    <property type="component" value="Unassembled WGS sequence"/>
</dbReference>
<gene>
    <name evidence="7" type="ORF">CEUSTIGMA_g10817.t1</name>
</gene>
<keyword evidence="4" id="KW-0411">Iron-sulfur</keyword>
<dbReference type="GO" id="GO:0051537">
    <property type="term" value="F:2 iron, 2 sulfur cluster binding"/>
    <property type="evidence" value="ECO:0007669"/>
    <property type="project" value="UniProtKB-KW"/>
</dbReference>
<dbReference type="Gene3D" id="2.102.10.10">
    <property type="entry name" value="Rieske [2Fe-2S] iron-sulphur domain"/>
    <property type="match status" value="1"/>
</dbReference>
<sequence length="196" mass="21170">MEPVDDAKSADPRHLVGTSNSLAEGGRIHAKIEGRYVSVLRLNGNLHAIDSICFHAGGPLGIGEIEDLNGKNCIICPWHHYKIDIETGEKYYQAGVWENGKMKPGAWQSNGVKQRVHSTIEENGNIYVTFSKGTLVDSDGYAYNVPCGERMKSAGDTNQARSQQAVGGDGRMPSGYVLRNNAAAAAQGYNVSGLYK</sequence>
<evidence type="ECO:0000256" key="5">
    <source>
        <dbReference type="ARBA" id="ARBA00034078"/>
    </source>
</evidence>
<keyword evidence="3" id="KW-0408">Iron</keyword>